<comment type="similarity">
    <text evidence="2">Belongs to the major facilitator superfamily. MFSD6 family.</text>
</comment>
<dbReference type="EMBL" id="GBEZ01018598">
    <property type="protein sequence ID" value="JAC67850.1"/>
    <property type="molecule type" value="Transcribed_RNA"/>
</dbReference>
<dbReference type="PANTHER" id="PTHR16172">
    <property type="entry name" value="MAJOR FACILITATOR SUPERFAMILY DOMAIN-CONTAINING PROTEIN 6-LIKE"/>
    <property type="match status" value="1"/>
</dbReference>
<dbReference type="AlphaFoldDB" id="A0A061RAZ3"/>
<dbReference type="GO" id="GO:0016020">
    <property type="term" value="C:membrane"/>
    <property type="evidence" value="ECO:0007669"/>
    <property type="project" value="UniProtKB-SubCell"/>
</dbReference>
<keyword evidence="5 6" id="KW-0472">Membrane</keyword>
<evidence type="ECO:0000313" key="8">
    <source>
        <dbReference type="EMBL" id="JAC67850.1"/>
    </source>
</evidence>
<sequence>MKSNTMATTEKQIWKVKSYYFLFFLSYAAIIPYLNLQFRQAGLSAAEIGLVAACRPWVAAFASYAGPSVADRLSAHRVCFIGAFAVSVLARAVVALPVLHSGLFDPFWAIYASMVVSDAMFSICLVLADAAVISSLGDPLKYGQIRMWGSAGWGVMALGGGWVIAR</sequence>
<evidence type="ECO:0000256" key="1">
    <source>
        <dbReference type="ARBA" id="ARBA00004141"/>
    </source>
</evidence>
<evidence type="ECO:0000256" key="5">
    <source>
        <dbReference type="ARBA" id="ARBA00023136"/>
    </source>
</evidence>
<feature type="transmembrane region" description="Helical" evidence="6">
    <location>
        <begin position="78"/>
        <end position="96"/>
    </location>
</feature>
<dbReference type="Pfam" id="PF12832">
    <property type="entry name" value="MFS_1_like"/>
    <property type="match status" value="1"/>
</dbReference>
<evidence type="ECO:0000256" key="2">
    <source>
        <dbReference type="ARBA" id="ARBA00005241"/>
    </source>
</evidence>
<comment type="subcellular location">
    <subcellularLocation>
        <location evidence="1">Membrane</location>
        <topology evidence="1">Multi-pass membrane protein</topology>
    </subcellularLocation>
</comment>
<keyword evidence="4 6" id="KW-1133">Transmembrane helix</keyword>
<dbReference type="InterPro" id="IPR024989">
    <property type="entry name" value="MFS_assoc_dom"/>
</dbReference>
<evidence type="ECO:0000259" key="7">
    <source>
        <dbReference type="Pfam" id="PF12832"/>
    </source>
</evidence>
<evidence type="ECO:0000256" key="4">
    <source>
        <dbReference type="ARBA" id="ARBA00022989"/>
    </source>
</evidence>
<dbReference type="Gene3D" id="1.20.1250.20">
    <property type="entry name" value="MFS general substrate transporter like domains"/>
    <property type="match status" value="1"/>
</dbReference>
<evidence type="ECO:0000256" key="6">
    <source>
        <dbReference type="SAM" id="Phobius"/>
    </source>
</evidence>
<proteinExistence type="inferred from homology"/>
<dbReference type="SUPFAM" id="SSF103473">
    <property type="entry name" value="MFS general substrate transporter"/>
    <property type="match status" value="1"/>
</dbReference>
<accession>A0A061RAZ3</accession>
<dbReference type="InterPro" id="IPR051717">
    <property type="entry name" value="MFS_MFSD6"/>
</dbReference>
<feature type="transmembrane region" description="Helical" evidence="6">
    <location>
        <begin position="48"/>
        <end position="66"/>
    </location>
</feature>
<dbReference type="PANTHER" id="PTHR16172:SF41">
    <property type="entry name" value="MAJOR FACILITATOR SUPERFAMILY DOMAIN-CONTAINING PROTEIN 6-LIKE"/>
    <property type="match status" value="1"/>
</dbReference>
<feature type="transmembrane region" description="Helical" evidence="6">
    <location>
        <begin position="108"/>
        <end position="133"/>
    </location>
</feature>
<protein>
    <recommendedName>
        <fullName evidence="7">Major facilitator superfamily associated domain-containing protein</fullName>
    </recommendedName>
</protein>
<reference evidence="8" key="1">
    <citation type="submission" date="2014-05" db="EMBL/GenBank/DDBJ databases">
        <title>The transcriptome of the halophilic microalga Tetraselmis sp. GSL018 isolated from the Great Salt Lake, Utah.</title>
        <authorList>
            <person name="Jinkerson R.E."/>
            <person name="D'Adamo S."/>
            <person name="Posewitz M.C."/>
        </authorList>
    </citation>
    <scope>NUCLEOTIDE SEQUENCE</scope>
    <source>
        <strain evidence="8">GSL018</strain>
    </source>
</reference>
<organism evidence="8">
    <name type="scientific">Tetraselmis sp. GSL018</name>
    <dbReference type="NCBI Taxonomy" id="582737"/>
    <lineage>
        <taxon>Eukaryota</taxon>
        <taxon>Viridiplantae</taxon>
        <taxon>Chlorophyta</taxon>
        <taxon>core chlorophytes</taxon>
        <taxon>Chlorodendrophyceae</taxon>
        <taxon>Chlorodendrales</taxon>
        <taxon>Chlorodendraceae</taxon>
        <taxon>Tetraselmis</taxon>
    </lineage>
</organism>
<feature type="transmembrane region" description="Helical" evidence="6">
    <location>
        <begin position="20"/>
        <end position="36"/>
    </location>
</feature>
<feature type="non-terminal residue" evidence="8">
    <location>
        <position position="166"/>
    </location>
</feature>
<feature type="transmembrane region" description="Helical" evidence="6">
    <location>
        <begin position="145"/>
        <end position="165"/>
    </location>
</feature>
<keyword evidence="3 6" id="KW-0812">Transmembrane</keyword>
<dbReference type="InterPro" id="IPR036259">
    <property type="entry name" value="MFS_trans_sf"/>
</dbReference>
<gene>
    <name evidence="8" type="ORF">TSPGSL018_10097</name>
</gene>
<evidence type="ECO:0000256" key="3">
    <source>
        <dbReference type="ARBA" id="ARBA00022692"/>
    </source>
</evidence>
<name>A0A061RAZ3_9CHLO</name>
<feature type="domain" description="Major facilitator superfamily associated" evidence="7">
    <location>
        <begin position="13"/>
        <end position="164"/>
    </location>
</feature>